<organism evidence="1">
    <name type="scientific">Rhizophora mucronata</name>
    <name type="common">Asiatic mangrove</name>
    <dbReference type="NCBI Taxonomy" id="61149"/>
    <lineage>
        <taxon>Eukaryota</taxon>
        <taxon>Viridiplantae</taxon>
        <taxon>Streptophyta</taxon>
        <taxon>Embryophyta</taxon>
        <taxon>Tracheophyta</taxon>
        <taxon>Spermatophyta</taxon>
        <taxon>Magnoliopsida</taxon>
        <taxon>eudicotyledons</taxon>
        <taxon>Gunneridae</taxon>
        <taxon>Pentapetalae</taxon>
        <taxon>rosids</taxon>
        <taxon>fabids</taxon>
        <taxon>Malpighiales</taxon>
        <taxon>Rhizophoraceae</taxon>
        <taxon>Rhizophora</taxon>
    </lineage>
</organism>
<dbReference type="EMBL" id="GGEC01042590">
    <property type="protein sequence ID" value="MBX23074.1"/>
    <property type="molecule type" value="Transcribed_RNA"/>
</dbReference>
<dbReference type="AlphaFoldDB" id="A0A2P2LYN0"/>
<accession>A0A2P2LYN0</accession>
<evidence type="ECO:0000313" key="1">
    <source>
        <dbReference type="EMBL" id="MBX23074.1"/>
    </source>
</evidence>
<protein>
    <submittedName>
        <fullName evidence="1">Ubiquitin</fullName>
    </submittedName>
</protein>
<name>A0A2P2LYN0_RHIMU</name>
<reference evidence="1" key="1">
    <citation type="submission" date="2018-02" db="EMBL/GenBank/DDBJ databases">
        <title>Rhizophora mucronata_Transcriptome.</title>
        <authorList>
            <person name="Meera S.P."/>
            <person name="Sreeshan A."/>
            <person name="Augustine A."/>
        </authorList>
    </citation>
    <scope>NUCLEOTIDE SEQUENCE</scope>
    <source>
        <tissue evidence="1">Leaf</tissue>
    </source>
</reference>
<proteinExistence type="predicted"/>
<sequence length="47" mass="5522">MGAHWQTTIFKRSLLCTLCFAFAVDFKLYVCCQSLLLWFDISIVCVW</sequence>